<proteinExistence type="predicted"/>
<organism evidence="2 3">
    <name type="scientific">Dissostichus mawsoni</name>
    <name type="common">Antarctic cod</name>
    <dbReference type="NCBI Taxonomy" id="36200"/>
    <lineage>
        <taxon>Eukaryota</taxon>
        <taxon>Metazoa</taxon>
        <taxon>Chordata</taxon>
        <taxon>Craniata</taxon>
        <taxon>Vertebrata</taxon>
        <taxon>Euteleostomi</taxon>
        <taxon>Actinopterygii</taxon>
        <taxon>Neopterygii</taxon>
        <taxon>Teleostei</taxon>
        <taxon>Neoteleostei</taxon>
        <taxon>Acanthomorphata</taxon>
        <taxon>Eupercaria</taxon>
        <taxon>Perciformes</taxon>
        <taxon>Notothenioidei</taxon>
        <taxon>Nototheniidae</taxon>
        <taxon>Dissostichus</taxon>
    </lineage>
</organism>
<reference evidence="2 3" key="1">
    <citation type="submission" date="2020-03" db="EMBL/GenBank/DDBJ databases">
        <title>Dissostichus mawsoni Genome sequencing and assembly.</title>
        <authorList>
            <person name="Park H."/>
        </authorList>
    </citation>
    <scope>NUCLEOTIDE SEQUENCE [LARGE SCALE GENOMIC DNA]</scope>
    <source>
        <strain evidence="2">DM0001</strain>
        <tissue evidence="2">Muscle</tissue>
    </source>
</reference>
<name>A0A7J5YVI6_DISMA</name>
<feature type="region of interest" description="Disordered" evidence="1">
    <location>
        <begin position="1"/>
        <end position="31"/>
    </location>
</feature>
<evidence type="ECO:0000313" key="2">
    <source>
        <dbReference type="EMBL" id="KAF3853203.1"/>
    </source>
</evidence>
<evidence type="ECO:0000313" key="3">
    <source>
        <dbReference type="Proteomes" id="UP000518266"/>
    </source>
</evidence>
<accession>A0A7J5YVI6</accession>
<dbReference type="Proteomes" id="UP000518266">
    <property type="component" value="Unassembled WGS sequence"/>
</dbReference>
<gene>
    <name evidence="2" type="ORF">F7725_013891</name>
</gene>
<protein>
    <submittedName>
        <fullName evidence="2">Uncharacterized protein</fullName>
    </submittedName>
</protein>
<dbReference type="EMBL" id="JAAKFY010000008">
    <property type="protein sequence ID" value="KAF3853203.1"/>
    <property type="molecule type" value="Genomic_DNA"/>
</dbReference>
<evidence type="ECO:0000256" key="1">
    <source>
        <dbReference type="SAM" id="MobiDB-lite"/>
    </source>
</evidence>
<sequence>MEQPWPDPPCSGSAEDGVVLSDEDVSQDPQVASSVTEANFWRICDAVFLFLYLSTVICQYSSRERGIQEMEPE</sequence>
<keyword evidence="3" id="KW-1185">Reference proteome</keyword>
<dbReference type="AlphaFoldDB" id="A0A7J5YVI6"/>
<comment type="caution">
    <text evidence="2">The sequence shown here is derived from an EMBL/GenBank/DDBJ whole genome shotgun (WGS) entry which is preliminary data.</text>
</comment>